<reference evidence="2" key="1">
    <citation type="submission" date="2016-10" db="EMBL/GenBank/DDBJ databases">
        <authorList>
            <person name="Wegmann U."/>
        </authorList>
    </citation>
    <scope>NUCLEOTIDE SEQUENCE [LARGE SCALE GENOMIC DNA]</scope>
</reference>
<evidence type="ECO:0000313" key="1">
    <source>
        <dbReference type="EMBL" id="SFV73087.1"/>
    </source>
</evidence>
<name>A0A1K1LEF9_9BACT</name>
<gene>
    <name evidence="1" type="ORF">DESPIGER_1236</name>
</gene>
<dbReference type="KEGG" id="dpg:DESPIGER_1236"/>
<dbReference type="AlphaFoldDB" id="A0A1K1LEF9"/>
<accession>A0A1K1LEF9</accession>
<dbReference type="EMBL" id="LT630450">
    <property type="protein sequence ID" value="SFV73087.1"/>
    <property type="molecule type" value="Genomic_DNA"/>
</dbReference>
<protein>
    <submittedName>
        <fullName evidence="1">Uncharacterized protein</fullName>
    </submittedName>
</protein>
<evidence type="ECO:0000313" key="2">
    <source>
        <dbReference type="Proteomes" id="UP000186323"/>
    </source>
</evidence>
<sequence>MDNHHSRTAMKLFPLPCDHKADLAFAGHIGVGHVNSHQGFVQDDAAGFAALLALLLRICPLDMTVTAICTDGDRLTVSLACGGQGQASLPGGFSPFEADLLQRGTGLCELSSQTLATRVLGRIRGQGMDKRGAVLILAHARALLDAIRRHWPAGVRHITDDIPGSCGEFLGGMLSLEGTACAWMLTINASPDGSGPVEDSEGILPVGSKGRLMQELGMCRIPCIVLESKAYSPGDSDGLAASRPWIRWNQDSDNPTVGWCLVQAARQCHARAVVNDRAYPRRPGELDRASQALGGKISKLGQDYARARTSAQKVALAAALADILEQEIGGTSFMSQAVHATAAGGGLWPGQAAMLSLLASREEYRSLKMLITTRQELELLADIALTAAVLLRERLSEAAAFIRARTPQPEPERLLSELCLPA</sequence>
<dbReference type="Proteomes" id="UP000186323">
    <property type="component" value="Chromosome I"/>
</dbReference>
<keyword evidence="2" id="KW-1185">Reference proteome</keyword>
<proteinExistence type="predicted"/>
<organism evidence="1 2">
    <name type="scientific">Desulfovibrio piger</name>
    <dbReference type="NCBI Taxonomy" id="901"/>
    <lineage>
        <taxon>Bacteria</taxon>
        <taxon>Pseudomonadati</taxon>
        <taxon>Thermodesulfobacteriota</taxon>
        <taxon>Desulfovibrionia</taxon>
        <taxon>Desulfovibrionales</taxon>
        <taxon>Desulfovibrionaceae</taxon>
        <taxon>Desulfovibrio</taxon>
    </lineage>
</organism>